<protein>
    <recommendedName>
        <fullName evidence="6">NADPH-dependent 1-acyldihydroxyacetone phosphate reductase</fullName>
    </recommendedName>
</protein>
<reference evidence="4" key="2">
    <citation type="submission" date="2023-06" db="EMBL/GenBank/DDBJ databases">
        <authorList>
            <consortium name="Lawrence Berkeley National Laboratory"/>
            <person name="Haridas S."/>
            <person name="Hensen N."/>
            <person name="Bonometti L."/>
            <person name="Westerberg I."/>
            <person name="Brannstrom I.O."/>
            <person name="Guillou S."/>
            <person name="Cros-Aarteil S."/>
            <person name="Calhoun S."/>
            <person name="Kuo A."/>
            <person name="Mondo S."/>
            <person name="Pangilinan J."/>
            <person name="Riley R."/>
            <person name="LaButti K."/>
            <person name="Andreopoulos B."/>
            <person name="Lipzen A."/>
            <person name="Chen C."/>
            <person name="Yanf M."/>
            <person name="Daum C."/>
            <person name="Ng V."/>
            <person name="Clum A."/>
            <person name="Steindorff A."/>
            <person name="Ohm R."/>
            <person name="Martin F."/>
            <person name="Silar P."/>
            <person name="Natvig D."/>
            <person name="Lalanne C."/>
            <person name="Gautier V."/>
            <person name="Ament-velasquez S.L."/>
            <person name="Kruys A."/>
            <person name="Hutchinson M.I."/>
            <person name="Powell A.J."/>
            <person name="Barry K."/>
            <person name="Miller A.N."/>
            <person name="Grigoriev I.V."/>
            <person name="Debuchy R."/>
            <person name="Gladieux P."/>
            <person name="Thoren M.H."/>
            <person name="Johannesson H."/>
        </authorList>
    </citation>
    <scope>NUCLEOTIDE SEQUENCE</scope>
    <source>
        <strain evidence="4">CBS 232.78</strain>
    </source>
</reference>
<accession>A0AAE0U3Q4</accession>
<dbReference type="AlphaFoldDB" id="A0AAE0U3Q4"/>
<dbReference type="Pfam" id="PF00106">
    <property type="entry name" value="adh_short"/>
    <property type="match status" value="1"/>
</dbReference>
<dbReference type="GO" id="GO:0005783">
    <property type="term" value="C:endoplasmic reticulum"/>
    <property type="evidence" value="ECO:0007669"/>
    <property type="project" value="TreeGrafter"/>
</dbReference>
<dbReference type="GO" id="GO:0004806">
    <property type="term" value="F:triacylglycerol lipase activity"/>
    <property type="evidence" value="ECO:0007669"/>
    <property type="project" value="TreeGrafter"/>
</dbReference>
<dbReference type="InterPro" id="IPR036291">
    <property type="entry name" value="NAD(P)-bd_dom_sf"/>
</dbReference>
<dbReference type="PANTHER" id="PTHR44169">
    <property type="entry name" value="NADPH-DEPENDENT 1-ACYLDIHYDROXYACETONE PHOSPHATE REDUCTASE"/>
    <property type="match status" value="1"/>
</dbReference>
<comment type="caution">
    <text evidence="4">The sequence shown here is derived from an EMBL/GenBank/DDBJ whole genome shotgun (WGS) entry which is preliminary data.</text>
</comment>
<comment type="similarity">
    <text evidence="1 3">Belongs to the short-chain dehydrogenases/reductases (SDR) family.</text>
</comment>
<proteinExistence type="inferred from homology"/>
<sequence>MPPKTVLVTGASEGGVGNALAIAFQKRGLHVFATARKVSKMANLAKLPNVTLLELDVTSRASIEAAATAIRSLDPALGGGDKLDILVNNSGQSYLAPLMDTPIPTMREIFDVNYFGLVETTQILGALVIAAKGTILNVSSLAAEIHAPWMGTYSASKAAVDKFSETLRLELIPLGVKVITLAMGQVKTNMSSGANVQAPKLSENSLWQVTKEEQARLDAGKKPTGGSSPEAFAKKVVSDVLGGASGRLHRGHIATTISLLFSILPGWAADKFLLFATKGQFELAPRT</sequence>
<evidence type="ECO:0000313" key="4">
    <source>
        <dbReference type="EMBL" id="KAK3389454.1"/>
    </source>
</evidence>
<dbReference type="GO" id="GO:0000140">
    <property type="term" value="F:acylglycerone-phosphate reductase (NADP+) activity"/>
    <property type="evidence" value="ECO:0007669"/>
    <property type="project" value="TreeGrafter"/>
</dbReference>
<dbReference type="EMBL" id="JAULSW010000002">
    <property type="protein sequence ID" value="KAK3389454.1"/>
    <property type="molecule type" value="Genomic_DNA"/>
</dbReference>
<dbReference type="Gene3D" id="3.40.50.720">
    <property type="entry name" value="NAD(P)-binding Rossmann-like Domain"/>
    <property type="match status" value="1"/>
</dbReference>
<dbReference type="PRINTS" id="PR00080">
    <property type="entry name" value="SDRFAMILY"/>
</dbReference>
<name>A0AAE0U3Q4_9PEZI</name>
<evidence type="ECO:0000256" key="1">
    <source>
        <dbReference type="ARBA" id="ARBA00006484"/>
    </source>
</evidence>
<keyword evidence="5" id="KW-1185">Reference proteome</keyword>
<dbReference type="PANTHER" id="PTHR44169:SF6">
    <property type="entry name" value="NADPH-DEPENDENT 1-ACYLDIHYDROXYACETONE PHOSPHATE REDUCTASE"/>
    <property type="match status" value="1"/>
</dbReference>
<dbReference type="Proteomes" id="UP001285441">
    <property type="component" value="Unassembled WGS sequence"/>
</dbReference>
<evidence type="ECO:0000256" key="2">
    <source>
        <dbReference type="ARBA" id="ARBA00023002"/>
    </source>
</evidence>
<organism evidence="4 5">
    <name type="scientific">Podospora didyma</name>
    <dbReference type="NCBI Taxonomy" id="330526"/>
    <lineage>
        <taxon>Eukaryota</taxon>
        <taxon>Fungi</taxon>
        <taxon>Dikarya</taxon>
        <taxon>Ascomycota</taxon>
        <taxon>Pezizomycotina</taxon>
        <taxon>Sordariomycetes</taxon>
        <taxon>Sordariomycetidae</taxon>
        <taxon>Sordariales</taxon>
        <taxon>Podosporaceae</taxon>
        <taxon>Podospora</taxon>
    </lineage>
</organism>
<gene>
    <name evidence="4" type="ORF">B0H63DRAFT_537406</name>
</gene>
<dbReference type="GO" id="GO:0019433">
    <property type="term" value="P:triglyceride catabolic process"/>
    <property type="evidence" value="ECO:0007669"/>
    <property type="project" value="TreeGrafter"/>
</dbReference>
<dbReference type="GO" id="GO:0006654">
    <property type="term" value="P:phosphatidic acid biosynthetic process"/>
    <property type="evidence" value="ECO:0007669"/>
    <property type="project" value="TreeGrafter"/>
</dbReference>
<keyword evidence="2" id="KW-0560">Oxidoreductase</keyword>
<evidence type="ECO:0008006" key="6">
    <source>
        <dbReference type="Google" id="ProtNLM"/>
    </source>
</evidence>
<dbReference type="SUPFAM" id="SSF51735">
    <property type="entry name" value="NAD(P)-binding Rossmann-fold domains"/>
    <property type="match status" value="1"/>
</dbReference>
<dbReference type="InterPro" id="IPR002347">
    <property type="entry name" value="SDR_fam"/>
</dbReference>
<reference evidence="4" key="1">
    <citation type="journal article" date="2023" name="Mol. Phylogenet. Evol.">
        <title>Genome-scale phylogeny and comparative genomics of the fungal order Sordariales.</title>
        <authorList>
            <person name="Hensen N."/>
            <person name="Bonometti L."/>
            <person name="Westerberg I."/>
            <person name="Brannstrom I.O."/>
            <person name="Guillou S."/>
            <person name="Cros-Aarteil S."/>
            <person name="Calhoun S."/>
            <person name="Haridas S."/>
            <person name="Kuo A."/>
            <person name="Mondo S."/>
            <person name="Pangilinan J."/>
            <person name="Riley R."/>
            <person name="LaButti K."/>
            <person name="Andreopoulos B."/>
            <person name="Lipzen A."/>
            <person name="Chen C."/>
            <person name="Yan M."/>
            <person name="Daum C."/>
            <person name="Ng V."/>
            <person name="Clum A."/>
            <person name="Steindorff A."/>
            <person name="Ohm R.A."/>
            <person name="Martin F."/>
            <person name="Silar P."/>
            <person name="Natvig D.O."/>
            <person name="Lalanne C."/>
            <person name="Gautier V."/>
            <person name="Ament-Velasquez S.L."/>
            <person name="Kruys A."/>
            <person name="Hutchinson M.I."/>
            <person name="Powell A.J."/>
            <person name="Barry K."/>
            <person name="Miller A.N."/>
            <person name="Grigoriev I.V."/>
            <person name="Debuchy R."/>
            <person name="Gladieux P."/>
            <person name="Hiltunen Thoren M."/>
            <person name="Johannesson H."/>
        </authorList>
    </citation>
    <scope>NUCLEOTIDE SEQUENCE</scope>
    <source>
        <strain evidence="4">CBS 232.78</strain>
    </source>
</reference>
<dbReference type="GO" id="GO:0005811">
    <property type="term" value="C:lipid droplet"/>
    <property type="evidence" value="ECO:0007669"/>
    <property type="project" value="TreeGrafter"/>
</dbReference>
<evidence type="ECO:0000313" key="5">
    <source>
        <dbReference type="Proteomes" id="UP001285441"/>
    </source>
</evidence>
<evidence type="ECO:0000256" key="3">
    <source>
        <dbReference type="RuleBase" id="RU000363"/>
    </source>
</evidence>
<dbReference type="PRINTS" id="PR00081">
    <property type="entry name" value="GDHRDH"/>
</dbReference>